<evidence type="ECO:0008006" key="11">
    <source>
        <dbReference type="Google" id="ProtNLM"/>
    </source>
</evidence>
<sequence length="1534" mass="170860">MVQWFEKFRQLWIQCGPQWDETLFNLTEDFFDALMVVHEACKEGAYKITECFLYPVGQLVVDSRIYILIQKEAIRKFNLILDKIPVELRKERKFLTSQEASDIMLKLAGQILEGGDYDLQTALMEALCRMATPHQRKELADQWFSMAHMASAFSKIRDSEFETDCRKFLNLVNGMQGDRRRVYSYPCLEVHLGKYELLMPTDEKLEEFWIDFNLGSRSISFYFSLADEEAQEGQWETICISENEVQSYTVSEEGKRKVLQLKLSEVVVVGTIEGSSLTILFSSSLDILQAARSVFGRSKNKVFVGKTSTSVVKTTVKVLMEENSSQVVPESQVSIGESEKNVAPYLLHAPSEQMVTPAKIRISEAKMLINSAGRSVHGTLSDVIPASIPAKGIGKPSLEMGRSCNSHGEFCLGELSTTSKTYSHATTPSSTSTGAVKDQNMTLPSVAAKQANKDKVDKHKKNTLVAKTVDMVLCRQGEEQSLDNNFVPDTQPRRTGMNISSNWNKLSVSEMLMMPTQKINTVPRTESHTGLTQQQDHLSSAQRLSVPGSGPISQKQFYTRLTQRLQQVISKKSRDCAPQEPAAPQRKMSDIRGDSKVRSTGDHCVPTLNTPKEQPAQGCGLAKGKRKGQMSLVADAASNKASVKPSTSKALQGRTPPNVEAEIDRNLSSKEKKAAEVAGSMVKLISSHYKMNTRSTAKNTEKGVSQNWIPSLVNRPRLNISWISTAKRDVSEVVSLMKSHSKMETNATKQGKDIFSFSVDAPLSIGVNDKSVTNSSAISSSNNHDSSARNITTKKEQPVAKENRNVKKHLFSDTDTDYAMTEVSWLRESSRKPKAKVNKYTRQAPIKPKEALPYTSYDSTDSPPPSPKPVRGNTKPSKKTPSVKDRVEQQQKTVKAAAPNRPHAAGRRPRRAAATSTKSYKEPDTDDSQSESEKLPGPKYSSADHLENTEKTHEAAQVKKKMTSSKQPAKNCVKLQSNHHSRQSGSEALSEQPPASKKYGQQEKSQKTCSEVSEVKKKKNNSGKSMDTYRRLDLKKTSGLKEQMNAVKDSMAVNQTSFCLSPPFIERIRSAERSGPTLGLTYSPLLTPRGSPLPASPEPACLDTPSPILLLPKPRSIVSSTANLKPFSLYSADKKHSASKAQAVHSFPSLGGQLVAPSPPIGISAAEKSPIQQCLSPEPQCPLSLSTQPLLTSTLLELDKPSMPSYQQSPLPEDIVNHGLHYGFSLSAVSQVSLSQSSTKSSGLKCSPTASLAISHKAEKTPSSDSDLKPAELHMSGPNRKRHISSSSNSEADEKEERKKCKMRRQHSPRMKPRKLFKSFTEVSAEDKVSRVMSTSHTVSSSHWEDDVGNDMDEDLELPEDAVNPTNLCQQFSSDLKKKFQDRFKMVEVYNKQSLKTVQQHVSSLNIQVTKYRTQRLEQVKNTLLEEIHKLEHSDTVLTNMEKDLTIYWKKQAVAFHSYQQQETRRNETLKKTLQSNVCPSLEYEQKIFTSQMCLIRKDMKSFQDRLLCEMQEGEIQSMKRGLRALFFPDGARF</sequence>
<name>A0AAQ6IS32_ANATE</name>
<reference evidence="9" key="2">
    <citation type="submission" date="2025-08" db="UniProtKB">
        <authorList>
            <consortium name="Ensembl"/>
        </authorList>
    </citation>
    <scope>IDENTIFICATION</scope>
</reference>
<feature type="compositionally biased region" description="Polar residues" evidence="6">
    <location>
        <begin position="639"/>
        <end position="650"/>
    </location>
</feature>
<dbReference type="GO" id="GO:0007140">
    <property type="term" value="P:male meiotic nuclear division"/>
    <property type="evidence" value="ECO:0007669"/>
    <property type="project" value="TreeGrafter"/>
</dbReference>
<evidence type="ECO:0000256" key="3">
    <source>
        <dbReference type="ARBA" id="ARBA00007960"/>
    </source>
</evidence>
<evidence type="ECO:0000259" key="8">
    <source>
        <dbReference type="Pfam" id="PF18584"/>
    </source>
</evidence>
<dbReference type="Pfam" id="PF18584">
    <property type="entry name" value="SYCP2_SLD"/>
    <property type="match status" value="1"/>
</dbReference>
<proteinExistence type="inferred from homology"/>
<protein>
    <recommendedName>
        <fullName evidence="11">Synaptonemal complex protein 2</fullName>
    </recommendedName>
</protein>
<dbReference type="InterPro" id="IPR024835">
    <property type="entry name" value="SYCP2-like"/>
</dbReference>
<organism evidence="9 10">
    <name type="scientific">Anabas testudineus</name>
    <name type="common">Climbing perch</name>
    <name type="synonym">Anthias testudineus</name>
    <dbReference type="NCBI Taxonomy" id="64144"/>
    <lineage>
        <taxon>Eukaryota</taxon>
        <taxon>Metazoa</taxon>
        <taxon>Chordata</taxon>
        <taxon>Craniata</taxon>
        <taxon>Vertebrata</taxon>
        <taxon>Euteleostomi</taxon>
        <taxon>Actinopterygii</taxon>
        <taxon>Neopterygii</taxon>
        <taxon>Teleostei</taxon>
        <taxon>Neoteleostei</taxon>
        <taxon>Acanthomorphata</taxon>
        <taxon>Anabantaria</taxon>
        <taxon>Anabantiformes</taxon>
        <taxon>Anabantoidei</taxon>
        <taxon>Anabantidae</taxon>
        <taxon>Anabas</taxon>
    </lineage>
</organism>
<feature type="domain" description="Synaptonemal complex protein 2 Spt16M-like" evidence="8">
    <location>
        <begin position="182"/>
        <end position="296"/>
    </location>
</feature>
<feature type="compositionally biased region" description="Basic and acidic residues" evidence="6">
    <location>
        <begin position="793"/>
        <end position="805"/>
    </location>
</feature>
<dbReference type="PANTHER" id="PTHR15607:SF12">
    <property type="entry name" value="SYNAPTONEMAL COMPLEX PROTEIN 2"/>
    <property type="match status" value="1"/>
</dbReference>
<evidence type="ECO:0000256" key="1">
    <source>
        <dbReference type="ARBA" id="ARBA00004123"/>
    </source>
</evidence>
<keyword evidence="5" id="KW-0539">Nucleus</keyword>
<dbReference type="Proteomes" id="UP000265040">
    <property type="component" value="Chromosome 7"/>
</dbReference>
<feature type="domain" description="Synaptonemal complex protein 2 armadillo-repeat-like" evidence="7">
    <location>
        <begin position="1"/>
        <end position="87"/>
    </location>
</feature>
<comment type="subcellular location">
    <subcellularLocation>
        <location evidence="2">Chromosome</location>
    </subcellularLocation>
    <subcellularLocation>
        <location evidence="1">Nucleus</location>
    </subcellularLocation>
</comment>
<feature type="compositionally biased region" description="Polar residues" evidence="6">
    <location>
        <begin position="524"/>
        <end position="543"/>
    </location>
</feature>
<evidence type="ECO:0000256" key="4">
    <source>
        <dbReference type="ARBA" id="ARBA00022454"/>
    </source>
</evidence>
<dbReference type="PANTHER" id="PTHR15607">
    <property type="entry name" value="SYNAPTONEMAL COMPLEX PROTEIN-RELATED"/>
    <property type="match status" value="1"/>
</dbReference>
<feature type="compositionally biased region" description="Basic and acidic residues" evidence="6">
    <location>
        <begin position="931"/>
        <end position="957"/>
    </location>
</feature>
<evidence type="ECO:0000256" key="5">
    <source>
        <dbReference type="ARBA" id="ARBA00023242"/>
    </source>
</evidence>
<evidence type="ECO:0000256" key="2">
    <source>
        <dbReference type="ARBA" id="ARBA00004286"/>
    </source>
</evidence>
<accession>A0AAQ6IS32</accession>
<reference evidence="9" key="3">
    <citation type="submission" date="2025-09" db="UniProtKB">
        <authorList>
            <consortium name="Ensembl"/>
        </authorList>
    </citation>
    <scope>IDENTIFICATION</scope>
</reference>
<feature type="compositionally biased region" description="Basic and acidic residues" evidence="6">
    <location>
        <begin position="587"/>
        <end position="601"/>
    </location>
</feature>
<dbReference type="InterPro" id="IPR041322">
    <property type="entry name" value="SYCP2_ARLD"/>
</dbReference>
<comment type="similarity">
    <text evidence="3">Belongs to the SYCP2 family.</text>
</comment>
<feature type="compositionally biased region" description="Basic and acidic residues" evidence="6">
    <location>
        <begin position="1256"/>
        <end position="1272"/>
    </location>
</feature>
<feature type="region of interest" description="Disordered" evidence="6">
    <location>
        <begin position="827"/>
        <end position="1028"/>
    </location>
</feature>
<feature type="region of interest" description="Disordered" evidence="6">
    <location>
        <begin position="1255"/>
        <end position="1312"/>
    </location>
</feature>
<dbReference type="Ensembl" id="ENSATET00000076724.1">
    <property type="protein sequence ID" value="ENSATEP00000077741.1"/>
    <property type="gene ID" value="ENSATEG00000030916.1"/>
</dbReference>
<dbReference type="Pfam" id="PF18581">
    <property type="entry name" value="SYCP2_ARLD"/>
    <property type="match status" value="1"/>
</dbReference>
<dbReference type="GO" id="GO:0000800">
    <property type="term" value="C:lateral element"/>
    <property type="evidence" value="ECO:0007669"/>
    <property type="project" value="TreeGrafter"/>
</dbReference>
<dbReference type="GO" id="GO:0000779">
    <property type="term" value="C:condensed chromosome, centromeric region"/>
    <property type="evidence" value="ECO:0007669"/>
    <property type="project" value="TreeGrafter"/>
</dbReference>
<keyword evidence="10" id="KW-1185">Reference proteome</keyword>
<feature type="region of interest" description="Disordered" evidence="6">
    <location>
        <begin position="635"/>
        <end position="655"/>
    </location>
</feature>
<keyword evidence="4" id="KW-0158">Chromosome</keyword>
<feature type="region of interest" description="Disordered" evidence="6">
    <location>
        <begin position="773"/>
        <end position="808"/>
    </location>
</feature>
<evidence type="ECO:0000259" key="7">
    <source>
        <dbReference type="Pfam" id="PF18581"/>
    </source>
</evidence>
<evidence type="ECO:0000313" key="9">
    <source>
        <dbReference type="Ensembl" id="ENSATEP00000077741.1"/>
    </source>
</evidence>
<dbReference type="InterPro" id="IPR040560">
    <property type="entry name" value="SYCP2_SLD"/>
</dbReference>
<evidence type="ECO:0000256" key="6">
    <source>
        <dbReference type="SAM" id="MobiDB-lite"/>
    </source>
</evidence>
<feature type="region of interest" description="Disordered" evidence="6">
    <location>
        <begin position="569"/>
        <end position="623"/>
    </location>
</feature>
<evidence type="ECO:0000313" key="10">
    <source>
        <dbReference type="Proteomes" id="UP000265040"/>
    </source>
</evidence>
<dbReference type="GO" id="GO:0007143">
    <property type="term" value="P:female meiotic nuclear division"/>
    <property type="evidence" value="ECO:0007669"/>
    <property type="project" value="TreeGrafter"/>
</dbReference>
<feature type="compositionally biased region" description="Basic residues" evidence="6">
    <location>
        <begin position="1300"/>
        <end position="1312"/>
    </location>
</feature>
<reference evidence="9 10" key="1">
    <citation type="submission" date="2021-04" db="EMBL/GenBank/DDBJ databases">
        <authorList>
            <consortium name="Wellcome Sanger Institute Data Sharing"/>
        </authorList>
    </citation>
    <scope>NUCLEOTIDE SEQUENCE [LARGE SCALE GENOMIC DNA]</scope>
</reference>
<feature type="region of interest" description="Disordered" evidence="6">
    <location>
        <begin position="524"/>
        <end position="553"/>
    </location>
</feature>
<dbReference type="GeneTree" id="ENSGT00530000063859"/>
<feature type="compositionally biased region" description="Low complexity" evidence="6">
    <location>
        <begin position="773"/>
        <end position="785"/>
    </location>
</feature>
<feature type="compositionally biased region" description="Polar residues" evidence="6">
    <location>
        <begin position="964"/>
        <end position="976"/>
    </location>
</feature>